<sequence>MEFNDVIKNRYACRKYADRPVEQPVLDGILDVGRLAPTSVDQQEQHVVVIRSGEGLKTVDDLTECRYGAPVVLLITFDRNDVYTYPGGKYDSGVEDASIALTHMMLAATNLGLGSCWVNAFDPDAVRKAFSVPDTEEIVAMLDLGYPAADAAPSAKHGRRKPLEELVSYR</sequence>
<dbReference type="Gene3D" id="3.40.109.10">
    <property type="entry name" value="NADH Oxidase"/>
    <property type="match status" value="1"/>
</dbReference>
<name>A0A2N5J9Z7_9BIFI</name>
<dbReference type="AlphaFoldDB" id="A0A2N5J9Z7"/>
<comment type="similarity">
    <text evidence="2">Belongs to the nitroreductase family.</text>
</comment>
<evidence type="ECO:0000256" key="2">
    <source>
        <dbReference type="ARBA" id="ARBA00007118"/>
    </source>
</evidence>
<keyword evidence="5" id="KW-0560">Oxidoreductase</keyword>
<evidence type="ECO:0000256" key="3">
    <source>
        <dbReference type="ARBA" id="ARBA00022630"/>
    </source>
</evidence>
<proteinExistence type="inferred from homology"/>
<comment type="cofactor">
    <cofactor evidence="1">
        <name>FMN</name>
        <dbReference type="ChEBI" id="CHEBI:58210"/>
    </cofactor>
</comment>
<dbReference type="InterPro" id="IPR029479">
    <property type="entry name" value="Nitroreductase"/>
</dbReference>
<keyword evidence="3" id="KW-0285">Flavoprotein</keyword>
<dbReference type="EMBL" id="NMWU01000019">
    <property type="protein sequence ID" value="PLS31042.1"/>
    <property type="molecule type" value="Genomic_DNA"/>
</dbReference>
<dbReference type="CDD" id="cd20609">
    <property type="entry name" value="nitroreductase"/>
    <property type="match status" value="1"/>
</dbReference>
<dbReference type="Pfam" id="PF00881">
    <property type="entry name" value="Nitroreductase"/>
    <property type="match status" value="2"/>
</dbReference>
<dbReference type="OrthoDB" id="9798230at2"/>
<dbReference type="PANTHER" id="PTHR43673">
    <property type="entry name" value="NAD(P)H NITROREDUCTASE YDGI-RELATED"/>
    <property type="match status" value="1"/>
</dbReference>
<evidence type="ECO:0000313" key="7">
    <source>
        <dbReference type="EMBL" id="PLS31042.1"/>
    </source>
</evidence>
<comment type="caution">
    <text evidence="7">The sequence shown here is derived from an EMBL/GenBank/DDBJ whole genome shotgun (WGS) entry which is preliminary data.</text>
</comment>
<accession>A0A2N5J9Z7</accession>
<dbReference type="RefSeq" id="WP_101616333.1">
    <property type="nucleotide sequence ID" value="NZ_NMWU01000019.1"/>
</dbReference>
<dbReference type="PANTHER" id="PTHR43673:SF2">
    <property type="entry name" value="NITROREDUCTASE"/>
    <property type="match status" value="1"/>
</dbReference>
<keyword evidence="4" id="KW-0288">FMN</keyword>
<feature type="domain" description="Nitroreductase" evidence="6">
    <location>
        <begin position="67"/>
        <end position="146"/>
    </location>
</feature>
<evidence type="ECO:0000256" key="1">
    <source>
        <dbReference type="ARBA" id="ARBA00001917"/>
    </source>
</evidence>
<reference evidence="7 8" key="1">
    <citation type="submission" date="2017-07" db="EMBL/GenBank/DDBJ databases">
        <title>Bifidobacterium novel species.</title>
        <authorList>
            <person name="Lugli G.A."/>
            <person name="Milani C."/>
            <person name="Duranti S."/>
            <person name="Mangifesta M."/>
        </authorList>
    </citation>
    <scope>NUCLEOTIDE SEQUENCE [LARGE SCALE GENOMIC DNA]</scope>
    <source>
        <strain evidence="8">Uis1B</strain>
    </source>
</reference>
<keyword evidence="8" id="KW-1185">Reference proteome</keyword>
<evidence type="ECO:0000313" key="8">
    <source>
        <dbReference type="Proteomes" id="UP000235050"/>
    </source>
</evidence>
<evidence type="ECO:0000256" key="4">
    <source>
        <dbReference type="ARBA" id="ARBA00022643"/>
    </source>
</evidence>
<dbReference type="SUPFAM" id="SSF55469">
    <property type="entry name" value="FMN-dependent nitroreductase-like"/>
    <property type="match status" value="1"/>
</dbReference>
<protein>
    <submittedName>
        <fullName evidence="7">Nitroreductase</fullName>
    </submittedName>
</protein>
<dbReference type="InterPro" id="IPR000415">
    <property type="entry name" value="Nitroreductase-like"/>
</dbReference>
<organism evidence="7 8">
    <name type="scientific">Bifidobacterium margollesii</name>
    <dbReference type="NCBI Taxonomy" id="2020964"/>
    <lineage>
        <taxon>Bacteria</taxon>
        <taxon>Bacillati</taxon>
        <taxon>Actinomycetota</taxon>
        <taxon>Actinomycetes</taxon>
        <taxon>Bifidobacteriales</taxon>
        <taxon>Bifidobacteriaceae</taxon>
        <taxon>Bifidobacterium</taxon>
    </lineage>
</organism>
<evidence type="ECO:0000256" key="5">
    <source>
        <dbReference type="ARBA" id="ARBA00023002"/>
    </source>
</evidence>
<dbReference type="Proteomes" id="UP000235050">
    <property type="component" value="Unassembled WGS sequence"/>
</dbReference>
<gene>
    <name evidence="7" type="ORF">Uis1B_1063</name>
</gene>
<feature type="domain" description="Nitroreductase" evidence="6">
    <location>
        <begin position="7"/>
        <end position="61"/>
    </location>
</feature>
<dbReference type="GO" id="GO:0016491">
    <property type="term" value="F:oxidoreductase activity"/>
    <property type="evidence" value="ECO:0007669"/>
    <property type="project" value="UniProtKB-KW"/>
</dbReference>
<evidence type="ECO:0000259" key="6">
    <source>
        <dbReference type="Pfam" id="PF00881"/>
    </source>
</evidence>